<dbReference type="Gramene" id="TRITD5Bv1G185970.1">
    <property type="protein sequence ID" value="TRITD5Bv1G185970.1"/>
    <property type="gene ID" value="TRITD5Bv1G185970"/>
</dbReference>
<dbReference type="AlphaFoldDB" id="A0A9R1APX0"/>
<dbReference type="Proteomes" id="UP000324705">
    <property type="component" value="Chromosome 5B"/>
</dbReference>
<sequence>MVPIFPKFGPKLTCYMVTRLMCESNMNFQSEPSYCYSAGNKFWLLSARKNWTAMLDEIDRIPPKFSSFDVHF</sequence>
<proteinExistence type="predicted"/>
<organism evidence="1 2">
    <name type="scientific">Triticum turgidum subsp. durum</name>
    <name type="common">Durum wheat</name>
    <name type="synonym">Triticum durum</name>
    <dbReference type="NCBI Taxonomy" id="4567"/>
    <lineage>
        <taxon>Eukaryota</taxon>
        <taxon>Viridiplantae</taxon>
        <taxon>Streptophyta</taxon>
        <taxon>Embryophyta</taxon>
        <taxon>Tracheophyta</taxon>
        <taxon>Spermatophyta</taxon>
        <taxon>Magnoliopsida</taxon>
        <taxon>Liliopsida</taxon>
        <taxon>Poales</taxon>
        <taxon>Poaceae</taxon>
        <taxon>BOP clade</taxon>
        <taxon>Pooideae</taxon>
        <taxon>Triticodae</taxon>
        <taxon>Triticeae</taxon>
        <taxon>Triticinae</taxon>
        <taxon>Triticum</taxon>
    </lineage>
</organism>
<protein>
    <submittedName>
        <fullName evidence="1">Uncharacterized protein</fullName>
    </submittedName>
</protein>
<keyword evidence="2" id="KW-1185">Reference proteome</keyword>
<evidence type="ECO:0000313" key="2">
    <source>
        <dbReference type="Proteomes" id="UP000324705"/>
    </source>
</evidence>
<accession>A0A9R1APX0</accession>
<reference evidence="1 2" key="1">
    <citation type="submission" date="2017-09" db="EMBL/GenBank/DDBJ databases">
        <authorList>
            <consortium name="International Durum Wheat Genome Sequencing Consortium (IDWGSC)"/>
            <person name="Milanesi L."/>
        </authorList>
    </citation>
    <scope>NUCLEOTIDE SEQUENCE [LARGE SCALE GENOMIC DNA]</scope>
    <source>
        <strain evidence="2">cv. Svevo</strain>
    </source>
</reference>
<dbReference type="EMBL" id="LT934120">
    <property type="protein sequence ID" value="VAI35821.1"/>
    <property type="molecule type" value="Genomic_DNA"/>
</dbReference>
<name>A0A9R1APX0_TRITD</name>
<gene>
    <name evidence="1" type="ORF">TRITD_5Bv1G185970</name>
</gene>
<evidence type="ECO:0000313" key="1">
    <source>
        <dbReference type="EMBL" id="VAI35821.1"/>
    </source>
</evidence>